<gene>
    <name evidence="2" type="primary">AVEN_15344_1</name>
    <name evidence="2" type="ORF">TNIN_456581</name>
</gene>
<evidence type="ECO:0000256" key="1">
    <source>
        <dbReference type="SAM" id="MobiDB-lite"/>
    </source>
</evidence>
<reference evidence="2" key="1">
    <citation type="submission" date="2020-08" db="EMBL/GenBank/DDBJ databases">
        <title>Multicomponent nature underlies the extraordinary mechanical properties of spider dragline silk.</title>
        <authorList>
            <person name="Kono N."/>
            <person name="Nakamura H."/>
            <person name="Mori M."/>
            <person name="Yoshida Y."/>
            <person name="Ohtoshi R."/>
            <person name="Malay A.D."/>
            <person name="Moran D.A.P."/>
            <person name="Tomita M."/>
            <person name="Numata K."/>
            <person name="Arakawa K."/>
        </authorList>
    </citation>
    <scope>NUCLEOTIDE SEQUENCE</scope>
</reference>
<feature type="region of interest" description="Disordered" evidence="1">
    <location>
        <begin position="1819"/>
        <end position="1839"/>
    </location>
</feature>
<proteinExistence type="predicted"/>
<dbReference type="Proteomes" id="UP000886998">
    <property type="component" value="Unassembled WGS sequence"/>
</dbReference>
<evidence type="ECO:0000313" key="2">
    <source>
        <dbReference type="EMBL" id="GFS34093.1"/>
    </source>
</evidence>
<organism evidence="2 3">
    <name type="scientific">Trichonephila inaurata madagascariensis</name>
    <dbReference type="NCBI Taxonomy" id="2747483"/>
    <lineage>
        <taxon>Eukaryota</taxon>
        <taxon>Metazoa</taxon>
        <taxon>Ecdysozoa</taxon>
        <taxon>Arthropoda</taxon>
        <taxon>Chelicerata</taxon>
        <taxon>Arachnida</taxon>
        <taxon>Araneae</taxon>
        <taxon>Araneomorphae</taxon>
        <taxon>Entelegynae</taxon>
        <taxon>Araneoidea</taxon>
        <taxon>Nephilidae</taxon>
        <taxon>Trichonephila</taxon>
        <taxon>Trichonephila inaurata</taxon>
    </lineage>
</organism>
<accession>A0A8X6M8B9</accession>
<sequence>MSETKHQRIVLSPDHCIILPDCDEHSYLRYLKKISAFIGSNHIHSVFKNNGLLKFYFSEEKFVNKIIDSGILLNCDQLQICRTGSTMLKVILSEVDPIIPDNIITDVLKTYGSLESPIEHIKVSENVQFDHIYSGTREVKMKVFNGLLLPQTLQLTYNNISYQIGIKIVKERQTVTKPSVVMEKKEAKNDKPHFLNSVDCDPLSLPLSIENFPEGYKDNSKLYKGSRSQNIADLIFEIHSSAKYAPIKNSSNYNKENNCSEILRSKLKFPVIQDEQFMAYNKKYVPTNVSKYMIYDRYKGSSKTHKLSSSSVHLFHQVISNKSNTIDLCPNTSNSYHHMQNELKSKRKVISKSKNIRNSKFVAMNSVNNHRTKVVNSKIVGNASSKPFNKRILIKKKCVKKKGVNEIGTKSIFTSLVNSTLVQSSTHDHNQKNCDSNLFEKQNVVSDRNVSPEHQENSDLHLNPTSTFNDRSLEIEHESEEQIKNFSDISNNVHVSCMEKYEENSICDLTTSSSLKPIVSPDSSVMQSNQLISNIKCSTGMVDSSQLKAQSNLPEMSSELKCSSNAINTNPLLNESFNRKEKSTEKTHIEDENANLSSKSILFPNRSIDEMDCIYDNSPEEVNSFESNTQTIQEEVIKGKCNDSISSDSTFVSTVAELSFNTSEHDDHLSETCNVASSKESVCENNSNFKGIKESVDLNIIACIPSKTTVSNSTKAQSKSYAGKISHKFYNNKDLKTHSIKRKIRSKSSSPIRDKSIPEYEFDNDDSDSNHKSNVDMANNGDNKSIYEGKMPRRSSESSAIALKSFQDCWISNEDSSNYSIQKAPKGNLECSYSDCEKVISKPFNSKVPCKSSASDLKKYSLNLGMPVKENQQMLTSLDGAPREHISHKIVLQRIHDKNSLNQTGNKKSAKTKWRLKSKQTKIIAKVADNQPVNGIKYNDKSITVNNQKHLEKEHIKSTDMSVSVTPTKEQESLSINTECSNLHKSVDESIDSISLLALEQNEDSEEEDFHSCVNGFLQQLASSNQHNGENGQNPCESTSDITKKKELKNRDHLVHKLDRSYSSNVEECSVHENETVGQSSENVQNKEQSFSIKKPCNALSKQDSPNQKQSPHKVFDSSLNLSNKNLGNLNTSHSVLTNNVSNQPSVTLKKCSIVIKRLPEVICNMIVSENELSTKSDESSINELLTNKPCEFSNTTVECESINEEISNENVTHHSTSYIYDMNNAERSDSILIVNNKHVKKESCTDELVVPSASFTEISDITLNDRSCNESQGNIDNSSQSGQNASEHFNVSLQDSVIENNALIKCEENSTSTSCSSDSWHNSGCDLNNQFDKNNQFEYMSSTNIKLEFYDSSPSYEMGSIYELDELPNTDISPLSICNKTNDSHDFSSHNYKNSLTQSSQKIITSTIPDAENEEILNGTIINVKQEPVELLDFQNKRTDECNLSCNVNNVLPNVTHHCFPVQRAVDSHMNSASIAHVQNLSDIQNLAKGPIEKEQSSNRIDNSSLNSMIHIYAPETATLPLNLTQTCDNNSIIECRIPKITSVRSAINNKSNVPLKTITKLNKKSNHIESTVPEKIVLLHQNYDAYTSIDSRNSCTFQVTNPVVYNTPNYASRYNCSNEKQDFLSNYNNTHVKMPFYFDKSSSAVQPKIKSIAHNNIEKDVNVWNSTNEATEFGLIEKNPTQIYAQPAMRSILKKQRFNPFLKTSETHTKRNFQLPSASTEKVNANVTSNSNNKIVKNFSKTSAFTSRNKCNSINSEEVLHCKNNSPNLVNFNENLVEWNRDVQNNQNCIDLRKKAVDTTSINKSNLHTSCIERSNISDNNDRARSPSTLNSVETHGKSVAVKPKQTDIYSVYKNISSSKKNKIPKSFINFPLTKKKLLAFIDSAIKCRNPKEKAMQILEINNTPGALKDLILQLYDFFKKCNDDQKRLQISSLIMLLNDRTIC</sequence>
<evidence type="ECO:0000313" key="3">
    <source>
        <dbReference type="Proteomes" id="UP000886998"/>
    </source>
</evidence>
<feature type="compositionally biased region" description="Basic and acidic residues" evidence="1">
    <location>
        <begin position="785"/>
        <end position="794"/>
    </location>
</feature>
<feature type="region of interest" description="Disordered" evidence="1">
    <location>
        <begin position="1024"/>
        <end position="1089"/>
    </location>
</feature>
<feature type="compositionally biased region" description="Polar residues" evidence="1">
    <location>
        <begin position="1076"/>
        <end position="1089"/>
    </location>
</feature>
<feature type="compositionally biased region" description="Polar residues" evidence="1">
    <location>
        <begin position="1024"/>
        <end position="1041"/>
    </location>
</feature>
<feature type="compositionally biased region" description="Basic and acidic residues" evidence="1">
    <location>
        <begin position="1042"/>
        <end position="1060"/>
    </location>
</feature>
<name>A0A8X6M8B9_9ARAC</name>
<keyword evidence="3" id="KW-1185">Reference proteome</keyword>
<feature type="region of interest" description="Disordered" evidence="1">
    <location>
        <begin position="740"/>
        <end position="794"/>
    </location>
</feature>
<protein>
    <submittedName>
        <fullName evidence="2">Uncharacterized protein</fullName>
    </submittedName>
</protein>
<dbReference type="EMBL" id="BMAV01024560">
    <property type="protein sequence ID" value="GFS34093.1"/>
    <property type="molecule type" value="Genomic_DNA"/>
</dbReference>
<dbReference type="OrthoDB" id="6417047at2759"/>
<comment type="caution">
    <text evidence="2">The sequence shown here is derived from an EMBL/GenBank/DDBJ whole genome shotgun (WGS) entry which is preliminary data.</text>
</comment>